<reference evidence="1" key="1">
    <citation type="submission" date="2021-01" db="EMBL/GenBank/DDBJ databases">
        <title>Whole genome shotgun sequence of Sphaerimonospora thailandensis NBRC 107569.</title>
        <authorList>
            <person name="Komaki H."/>
            <person name="Tamura T."/>
        </authorList>
    </citation>
    <scope>NUCLEOTIDE SEQUENCE</scope>
    <source>
        <strain evidence="1">NBRC 107569</strain>
    </source>
</reference>
<dbReference type="EMBL" id="BOOG01000070">
    <property type="protein sequence ID" value="GIH73034.1"/>
    <property type="molecule type" value="Genomic_DNA"/>
</dbReference>
<protein>
    <submittedName>
        <fullName evidence="1">Uncharacterized protein</fullName>
    </submittedName>
</protein>
<organism evidence="1 2">
    <name type="scientific">Sphaerimonospora thailandensis</name>
    <dbReference type="NCBI Taxonomy" id="795644"/>
    <lineage>
        <taxon>Bacteria</taxon>
        <taxon>Bacillati</taxon>
        <taxon>Actinomycetota</taxon>
        <taxon>Actinomycetes</taxon>
        <taxon>Streptosporangiales</taxon>
        <taxon>Streptosporangiaceae</taxon>
        <taxon>Sphaerimonospora</taxon>
    </lineage>
</organism>
<dbReference type="SUPFAM" id="SSF52540">
    <property type="entry name" value="P-loop containing nucleoside triphosphate hydrolases"/>
    <property type="match status" value="1"/>
</dbReference>
<dbReference type="Proteomes" id="UP000610966">
    <property type="component" value="Unassembled WGS sequence"/>
</dbReference>
<sequence>MDVLACSYLARAATAQSSPPGRILLLDRGMSMLGASIAATVAARDEVPLPVAADRAARLLAPYASDIVKAQRAEQEVLLLHAEDPLRGAEVALSREHAVTGMYRRYQVALNEHLHHRPHDTPIVVGDRSITAVHGDLCVRLEQMSVPVAPPVVTSRWTVALGGMSESGKSTAGEYLQHEHGFARLKIGYLLDCAAARHRIADVYVLPPVELAELLVLELDQYAAAHHYQPHLSIESLHRADLTQELGKLLGPALTVAYLDTSAEVRCRRGTQGPDDVAERDTIKRDRGADRVLSIADVVIGNDRSRTELFHALDLIVRRRLWPDRSPRRVTVPDLGLPAHLAGFLDSVLTTLTSSAPRVQMIAVTGSGGRGEYRIGWSDLDVLFVADATATLHIRVALRQTRDQLDGVKLGLTVITPGEIRAGALTSRLLYAITSIAAGKAPVLWAAPGFRLPHPDTRMVAARNRHEGATAAFGLRRILLADPVDIRTAYKTAGVLAKIVLRCEGQMHYSDADALEAFTEFAGLPTPADAPADPVVTVRLAEQVLRWWLASVEAAP</sequence>
<comment type="caution">
    <text evidence="1">The sequence shown here is derived from an EMBL/GenBank/DDBJ whole genome shotgun (WGS) entry which is preliminary data.</text>
</comment>
<evidence type="ECO:0000313" key="2">
    <source>
        <dbReference type="Proteomes" id="UP000610966"/>
    </source>
</evidence>
<dbReference type="InterPro" id="IPR027417">
    <property type="entry name" value="P-loop_NTPase"/>
</dbReference>
<dbReference type="AlphaFoldDB" id="A0A8J3RDX4"/>
<name>A0A8J3RDX4_9ACTN</name>
<accession>A0A8J3RDX4</accession>
<gene>
    <name evidence="1" type="ORF">Mth01_52870</name>
</gene>
<dbReference type="Gene3D" id="3.40.50.300">
    <property type="entry name" value="P-loop containing nucleotide triphosphate hydrolases"/>
    <property type="match status" value="1"/>
</dbReference>
<dbReference type="SUPFAM" id="SSF81301">
    <property type="entry name" value="Nucleotidyltransferase"/>
    <property type="match status" value="1"/>
</dbReference>
<dbReference type="CDD" id="cd05403">
    <property type="entry name" value="NT_KNTase_like"/>
    <property type="match status" value="1"/>
</dbReference>
<dbReference type="InterPro" id="IPR043519">
    <property type="entry name" value="NT_sf"/>
</dbReference>
<evidence type="ECO:0000313" key="1">
    <source>
        <dbReference type="EMBL" id="GIH73034.1"/>
    </source>
</evidence>
<keyword evidence="2" id="KW-1185">Reference proteome</keyword>
<proteinExistence type="predicted"/>